<dbReference type="RefSeq" id="XP_002490143.1">
    <property type="nucleotide sequence ID" value="XM_002490098.1"/>
</dbReference>
<accession>C4QX89</accession>
<proteinExistence type="predicted"/>
<dbReference type="OrthoDB" id="10313802at2759"/>
<evidence type="ECO:0000313" key="1">
    <source>
        <dbReference type="EMBL" id="CAY67862.1"/>
    </source>
</evidence>
<dbReference type="HOGENOM" id="CLU_339214_0_0_1"/>
<dbReference type="EMBL" id="FN392319">
    <property type="protein sequence ID" value="CAY67862.1"/>
    <property type="molecule type" value="Genomic_DNA"/>
</dbReference>
<gene>
    <name evidence="1" type="ordered locus">PAS_chr1-4_0028</name>
</gene>
<dbReference type="KEGG" id="ppa:PAS_chr1-4_0028"/>
<protein>
    <submittedName>
        <fullName evidence="1">Uncharacterized protein</fullName>
    </submittedName>
</protein>
<reference evidence="1 2" key="1">
    <citation type="journal article" date="2009" name="Nat. Biotechnol.">
        <title>Genome sequence of the recombinant protein production host Pichia pastoris.</title>
        <authorList>
            <person name="De Schutter K."/>
            <person name="Lin Y.C."/>
            <person name="Tiels P."/>
            <person name="Van Hecke A."/>
            <person name="Glinka S."/>
            <person name="Weber-Lehmann J."/>
            <person name="Rouze P."/>
            <person name="Van de Peer Y."/>
            <person name="Callewaert N."/>
        </authorList>
    </citation>
    <scope>NUCLEOTIDE SEQUENCE [LARGE SCALE GENOMIC DNA]</scope>
    <source>
        <strain evidence="2">GS115 / ATCC 20864</strain>
    </source>
</reference>
<organism evidence="1 2">
    <name type="scientific">Komagataella phaffii (strain GS115 / ATCC 20864)</name>
    <name type="common">Yeast</name>
    <name type="synonym">Pichia pastoris</name>
    <dbReference type="NCBI Taxonomy" id="644223"/>
    <lineage>
        <taxon>Eukaryota</taxon>
        <taxon>Fungi</taxon>
        <taxon>Dikarya</taxon>
        <taxon>Ascomycota</taxon>
        <taxon>Saccharomycotina</taxon>
        <taxon>Pichiomycetes</taxon>
        <taxon>Pichiales</taxon>
        <taxon>Pichiaceae</taxon>
        <taxon>Komagataella</taxon>
    </lineage>
</organism>
<dbReference type="InParanoid" id="C4QX89"/>
<evidence type="ECO:0000313" key="2">
    <source>
        <dbReference type="Proteomes" id="UP000000314"/>
    </source>
</evidence>
<keyword evidence="2" id="KW-1185">Reference proteome</keyword>
<dbReference type="AlphaFoldDB" id="C4QX89"/>
<name>C4QX89_KOMPG</name>
<sequence length="838" mass="96643">MTLYIAYRYAKYAKPRSKPYPKFHLDTSKAFMDIKQWDHSTLKGEIVDVITFRDINEGFSLGKLNKALLKDVFNKGGAMYFYHSVPFDSMPPEHLGSHDALRELANSNTVGSITRKTDNAIGLMLNCVTKPSAPLCLDDHTNAFLFLKNNLRPGWSMRRTTRQAYKDLKNGDKFYSDLVYDNLKKYKIPFQTDRGPLNVTVPLIELIDMVQAIAVHPGHPSASDLLCRSFVNPITGEKLPIIIDDGKADKLSVLGLVPGHFIRDSKLVSRHPEISHIKTAPLDQFMFKRLQFARKLGVVLNKFENKGTKNARSMIYPFLSHRTILTNGIKSFPITKDLDIDQNCHMMLPSPILETILSVQRHPDILLVPNITGVKVTLEALSFDKTVIYLPKIVDSKGNSAVNFRRDLHVLKSSKSFDQLLSANKPSHQIHENSADQIRGMLLDVDEHNTVIFDDCHRYKHFVNLNLLSYLLTNYQSHFKPETYDSNISFQFDFNKVLNMKDFRRHDKGEEESTGIKLETKLLTPWNTFIIRSIFDRTISFEKALKEGNIIMMNRLFNETLTDICHKYIDLLMAEIVINCERNEGGSMWRLAKEKMFLKDLLGSCILSVAHMAKYFYPQLANYIGKKLPCQKDKFRCNLDIYRKIRNGEIKPNLRYQKLLDEKFLEVGKLMLDLNGLLKQIFAMRCPSHAETIHIVIHVKNNLRMFLFLGENWPLLRLVFNKFKKNWKSDIKFRLFSEHESFSMVIHETFELNEDVRVHVAYASKPNSGKLMPAIVKLKIDAAANSKLVKINKHPAFKDILNQSERPLNESRPPEQELEAMIEKMAKLSCDFKEKNRI</sequence>
<dbReference type="Proteomes" id="UP000000314">
    <property type="component" value="Chromosome 1"/>
</dbReference>
<dbReference type="GeneID" id="8196868"/>